<keyword evidence="2" id="KW-0472">Membrane</keyword>
<dbReference type="Proteomes" id="UP000007494">
    <property type="component" value="Chromosome II"/>
</dbReference>
<reference evidence="3" key="2">
    <citation type="submission" date="2011-03" db="EMBL/GenBank/DDBJ databases">
        <title>Comparative genomics and transcriptomics of Neospora caninum and Toxoplasma gondii.</title>
        <authorList>
            <person name="Reid A.J."/>
            <person name="Sohal A."/>
            <person name="Harris D."/>
            <person name="Quail M."/>
            <person name="Sanders M."/>
            <person name="Berriman M."/>
            <person name="Wastling J.M."/>
            <person name="Pain A."/>
        </authorList>
    </citation>
    <scope>NUCLEOTIDE SEQUENCE</scope>
    <source>
        <strain evidence="3">Liverpool</strain>
    </source>
</reference>
<dbReference type="InParanoid" id="F0V8E7"/>
<proteinExistence type="predicted"/>
<feature type="compositionally biased region" description="Polar residues" evidence="1">
    <location>
        <begin position="227"/>
        <end position="250"/>
    </location>
</feature>
<evidence type="ECO:0000256" key="2">
    <source>
        <dbReference type="SAM" id="Phobius"/>
    </source>
</evidence>
<evidence type="ECO:0000313" key="4">
    <source>
        <dbReference type="EMBL" id="CEL64577.1"/>
    </source>
</evidence>
<protein>
    <recommendedName>
        <fullName evidence="6">Transmembrane protein</fullName>
    </recommendedName>
</protein>
<sequence>MAKTGMPRTARRRGDPEKALAVAITARFFGVVSGFFSIMLWLLMAVTCSPSLTVDMDDPFADVNATRWRETFFSFNPRIFGNLWAPFCMGCTSILLHFKGFNVRFITRSWFRFALWNIAQALFGNFGYCGGMGFLVAAISLVTAVLAVVVGILHSRIPVSGDLAAPPVAEIFFALTRLLSSRENESAPREGSESGRSATGGSSPARNEHKDTPRLAKGERDAERGASGNTSLSGSGSPGLQNVANVENDV</sequence>
<dbReference type="EMBL" id="LN714476">
    <property type="protein sequence ID" value="CEL64577.1"/>
    <property type="molecule type" value="Genomic_DNA"/>
</dbReference>
<gene>
    <name evidence="4" type="ORF">BN1204_004650</name>
    <name evidence="3" type="ORF">NCLIV_004650</name>
</gene>
<feature type="transmembrane region" description="Helical" evidence="2">
    <location>
        <begin position="20"/>
        <end position="44"/>
    </location>
</feature>
<dbReference type="OrthoDB" id="329545at2759"/>
<feature type="transmembrane region" description="Helical" evidence="2">
    <location>
        <begin position="79"/>
        <end position="98"/>
    </location>
</feature>
<feature type="compositionally biased region" description="Basic and acidic residues" evidence="1">
    <location>
        <begin position="184"/>
        <end position="193"/>
    </location>
</feature>
<dbReference type="GeneID" id="13446065"/>
<dbReference type="AlphaFoldDB" id="F0V8E7"/>
<dbReference type="eggNOG" id="ENOG502R0A3">
    <property type="taxonomic scope" value="Eukaryota"/>
</dbReference>
<dbReference type="RefSeq" id="XP_003880023.1">
    <property type="nucleotide sequence ID" value="XM_003879974.1"/>
</dbReference>
<reference evidence="3" key="1">
    <citation type="submission" date="2011-02" db="EMBL/GenBank/DDBJ databases">
        <authorList>
            <person name="Aslett M."/>
        </authorList>
    </citation>
    <scope>NUCLEOTIDE SEQUENCE</scope>
    <source>
        <strain evidence="3">Liverpool</strain>
    </source>
</reference>
<reference evidence="5" key="3">
    <citation type="journal article" date="2012" name="PLoS Pathog.">
        <title>Comparative genomics of the apicomplexan parasites Toxoplasma gondii and Neospora caninum: Coccidia differing in host range and transmission strategy.</title>
        <authorList>
            <person name="Reid A.J."/>
            <person name="Vermont S.J."/>
            <person name="Cotton J.A."/>
            <person name="Harris D."/>
            <person name="Hill-Cawthorne G.A."/>
            <person name="Konen-Waisman S."/>
            <person name="Latham S.M."/>
            <person name="Mourier T."/>
            <person name="Norton R."/>
            <person name="Quail M.A."/>
            <person name="Sanders M."/>
            <person name="Shanmugam D."/>
            <person name="Sohal A."/>
            <person name="Wasmuth J.D."/>
            <person name="Brunk B."/>
            <person name="Grigg M.E."/>
            <person name="Howard J.C."/>
            <person name="Parkinson J."/>
            <person name="Roos D.S."/>
            <person name="Trees A.J."/>
            <person name="Berriman M."/>
            <person name="Pain A."/>
            <person name="Wastling J.M."/>
        </authorList>
    </citation>
    <scope>NUCLEOTIDE SEQUENCE [LARGE SCALE GENOMIC DNA]</scope>
    <source>
        <strain evidence="5">Liverpool</strain>
    </source>
</reference>
<evidence type="ECO:0000313" key="5">
    <source>
        <dbReference type="Proteomes" id="UP000007494"/>
    </source>
</evidence>
<reference evidence="4" key="4">
    <citation type="journal article" date="2015" name="PLoS ONE">
        <title>Comprehensive Evaluation of Toxoplasma gondii VEG and Neospora caninum LIV Genomes with Tachyzoite Stage Transcriptome and Proteome Defines Novel Transcript Features.</title>
        <authorList>
            <person name="Ramaprasad A."/>
            <person name="Mourier T."/>
            <person name="Naeem R."/>
            <person name="Malas T.B."/>
            <person name="Moussa E."/>
            <person name="Panigrahi A."/>
            <person name="Vermont S.J."/>
            <person name="Otto T.D."/>
            <person name="Wastling J."/>
            <person name="Pain A."/>
        </authorList>
    </citation>
    <scope>NUCLEOTIDE SEQUENCE</scope>
    <source>
        <strain evidence="4">Liverpool</strain>
    </source>
</reference>
<dbReference type="EMBL" id="FR823382">
    <property type="protein sequence ID" value="CBZ49988.1"/>
    <property type="molecule type" value="Genomic_DNA"/>
</dbReference>
<feature type="compositionally biased region" description="Polar residues" evidence="1">
    <location>
        <begin position="194"/>
        <end position="205"/>
    </location>
</feature>
<name>F0V8E7_NEOCL</name>
<keyword evidence="2" id="KW-1133">Transmembrane helix</keyword>
<evidence type="ECO:0000313" key="3">
    <source>
        <dbReference type="EMBL" id="CBZ49988.1"/>
    </source>
</evidence>
<keyword evidence="2" id="KW-0812">Transmembrane</keyword>
<accession>F0V8E7</accession>
<organism evidence="3 5">
    <name type="scientific">Neospora caninum (strain Liverpool)</name>
    <dbReference type="NCBI Taxonomy" id="572307"/>
    <lineage>
        <taxon>Eukaryota</taxon>
        <taxon>Sar</taxon>
        <taxon>Alveolata</taxon>
        <taxon>Apicomplexa</taxon>
        <taxon>Conoidasida</taxon>
        <taxon>Coccidia</taxon>
        <taxon>Eucoccidiorida</taxon>
        <taxon>Eimeriorina</taxon>
        <taxon>Sarcocystidae</taxon>
        <taxon>Neospora</taxon>
    </lineage>
</organism>
<feature type="region of interest" description="Disordered" evidence="1">
    <location>
        <begin position="184"/>
        <end position="250"/>
    </location>
</feature>
<dbReference type="OMA" id="SPARNEH"/>
<keyword evidence="5" id="KW-1185">Reference proteome</keyword>
<evidence type="ECO:0008006" key="6">
    <source>
        <dbReference type="Google" id="ProtNLM"/>
    </source>
</evidence>
<feature type="transmembrane region" description="Helical" evidence="2">
    <location>
        <begin position="134"/>
        <end position="153"/>
    </location>
</feature>
<dbReference type="VEuPathDB" id="ToxoDB:NCLIV_004650"/>
<feature type="compositionally biased region" description="Basic and acidic residues" evidence="1">
    <location>
        <begin position="206"/>
        <end position="224"/>
    </location>
</feature>
<evidence type="ECO:0000256" key="1">
    <source>
        <dbReference type="SAM" id="MobiDB-lite"/>
    </source>
</evidence>